<protein>
    <submittedName>
        <fullName evidence="1">MFS general substrate transporter</fullName>
    </submittedName>
</protein>
<reference evidence="1" key="2">
    <citation type="journal article" date="2022" name="New Phytol.">
        <title>Evolutionary transition to the ectomycorrhizal habit in the genomes of a hyperdiverse lineage of mushroom-forming fungi.</title>
        <authorList>
            <person name="Looney B."/>
            <person name="Miyauchi S."/>
            <person name="Morin E."/>
            <person name="Drula E."/>
            <person name="Courty P.E."/>
            <person name="Kohler A."/>
            <person name="Kuo A."/>
            <person name="LaButti K."/>
            <person name="Pangilinan J."/>
            <person name="Lipzen A."/>
            <person name="Riley R."/>
            <person name="Andreopoulos W."/>
            <person name="He G."/>
            <person name="Johnson J."/>
            <person name="Nolan M."/>
            <person name="Tritt A."/>
            <person name="Barry K.W."/>
            <person name="Grigoriev I.V."/>
            <person name="Nagy L.G."/>
            <person name="Hibbett D."/>
            <person name="Henrissat B."/>
            <person name="Matheny P.B."/>
            <person name="Labbe J."/>
            <person name="Martin F.M."/>
        </authorList>
    </citation>
    <scope>NUCLEOTIDE SEQUENCE</scope>
    <source>
        <strain evidence="1">FP105234-sp</strain>
    </source>
</reference>
<dbReference type="Proteomes" id="UP000814033">
    <property type="component" value="Unassembled WGS sequence"/>
</dbReference>
<reference evidence="1" key="1">
    <citation type="submission" date="2021-02" db="EMBL/GenBank/DDBJ databases">
        <authorList>
            <consortium name="DOE Joint Genome Institute"/>
            <person name="Ahrendt S."/>
            <person name="Looney B.P."/>
            <person name="Miyauchi S."/>
            <person name="Morin E."/>
            <person name="Drula E."/>
            <person name="Courty P.E."/>
            <person name="Chicoki N."/>
            <person name="Fauchery L."/>
            <person name="Kohler A."/>
            <person name="Kuo A."/>
            <person name="Labutti K."/>
            <person name="Pangilinan J."/>
            <person name="Lipzen A."/>
            <person name="Riley R."/>
            <person name="Andreopoulos W."/>
            <person name="He G."/>
            <person name="Johnson J."/>
            <person name="Barry K.W."/>
            <person name="Grigoriev I.V."/>
            <person name="Nagy L."/>
            <person name="Hibbett D."/>
            <person name="Henrissat B."/>
            <person name="Matheny P.B."/>
            <person name="Labbe J."/>
            <person name="Martin F."/>
        </authorList>
    </citation>
    <scope>NUCLEOTIDE SEQUENCE</scope>
    <source>
        <strain evidence="1">FP105234-sp</strain>
    </source>
</reference>
<gene>
    <name evidence="1" type="ORF">FA95DRAFT_1579844</name>
</gene>
<evidence type="ECO:0000313" key="2">
    <source>
        <dbReference type="Proteomes" id="UP000814033"/>
    </source>
</evidence>
<accession>A0ACB8SA92</accession>
<name>A0ACB8SA92_9AGAM</name>
<evidence type="ECO:0000313" key="1">
    <source>
        <dbReference type="EMBL" id="KAI0052861.1"/>
    </source>
</evidence>
<proteinExistence type="predicted"/>
<organism evidence="1 2">
    <name type="scientific">Auriscalpium vulgare</name>
    <dbReference type="NCBI Taxonomy" id="40419"/>
    <lineage>
        <taxon>Eukaryota</taxon>
        <taxon>Fungi</taxon>
        <taxon>Dikarya</taxon>
        <taxon>Basidiomycota</taxon>
        <taxon>Agaricomycotina</taxon>
        <taxon>Agaricomycetes</taxon>
        <taxon>Russulales</taxon>
        <taxon>Auriscalpiaceae</taxon>
        <taxon>Auriscalpium</taxon>
    </lineage>
</organism>
<sequence length="503" mass="54588">MTASAAVEIDEETPLLPEEQQKQTQTPIPWGQVSVLLVLQLVEPFVYTVIFPFAPEFVRKSGITHGDEARVGYYVGLLEAIFFATQALTVYYWSRVSDIIGRRPVILAGLSGLVISMYSFGLSTTYWGAVFSRALNGALNGNIGVLKSMLADITDSTNVAQVWGWLPISWATGGTIGPIVGGSLSRPADRFPDIFGQSEFHKKYPYFLACAVPATFAAVAWAITVVYLKEPDDGFRDTHIPFYSPAERSDRRTAQQLVDDDRDNDDSSNDAPTRVATPTPDDEKPYPLQALFIRPVLIASGNYAALCFVDIAYRAIQPLFFSTPVELGGLGLEPPTIGVILSVYGIVNGIFQFFFFARVVQRWGAKNVFTFGMAVSVPLFVFYPAMNVIARSRGVGYAVWIVVGLQTLCSLGISLCYGCVFMYIAASAPNKASVGATNGLAQLMGSVVRTFGPALASSLFSLSIEHHYLGGHLVYVLLLAMSLVAVAGALALPRKMSYDRGGK</sequence>
<comment type="caution">
    <text evidence="1">The sequence shown here is derived from an EMBL/GenBank/DDBJ whole genome shotgun (WGS) entry which is preliminary data.</text>
</comment>
<dbReference type="EMBL" id="MU275843">
    <property type="protein sequence ID" value="KAI0052861.1"/>
    <property type="molecule type" value="Genomic_DNA"/>
</dbReference>
<keyword evidence="2" id="KW-1185">Reference proteome</keyword>